<feature type="domain" description="Ig-like" evidence="17">
    <location>
        <begin position="59"/>
        <end position="151"/>
    </location>
</feature>
<evidence type="ECO:0000256" key="11">
    <source>
        <dbReference type="ARBA" id="ARBA00023136"/>
    </source>
</evidence>
<proteinExistence type="inferred from homology"/>
<dbReference type="Proteomes" id="UP000261540">
    <property type="component" value="Unplaced"/>
</dbReference>
<keyword evidence="8" id="KW-0130">Cell adhesion</keyword>
<keyword evidence="13" id="KW-0325">Glycoprotein</keyword>
<dbReference type="GO" id="GO:0007156">
    <property type="term" value="P:homophilic cell adhesion via plasma membrane adhesion molecules"/>
    <property type="evidence" value="ECO:0007669"/>
    <property type="project" value="TreeGrafter"/>
</dbReference>
<evidence type="ECO:0000256" key="12">
    <source>
        <dbReference type="ARBA" id="ARBA00023157"/>
    </source>
</evidence>
<dbReference type="SUPFAM" id="SSF48726">
    <property type="entry name" value="Immunoglobulin"/>
    <property type="match status" value="2"/>
</dbReference>
<dbReference type="Pfam" id="PF08205">
    <property type="entry name" value="C2-set_2"/>
    <property type="match status" value="1"/>
</dbReference>
<keyword evidence="14" id="KW-0393">Immunoglobulin domain</keyword>
<dbReference type="FunFam" id="2.60.40.10:FF:000298">
    <property type="entry name" value="Nectin cell adhesion molecule 3"/>
    <property type="match status" value="1"/>
</dbReference>
<evidence type="ECO:0000256" key="9">
    <source>
        <dbReference type="ARBA" id="ARBA00022949"/>
    </source>
</evidence>
<keyword evidence="7" id="KW-0677">Repeat</keyword>
<dbReference type="GO" id="GO:0007157">
    <property type="term" value="P:heterophilic cell-cell adhesion via plasma membrane cell adhesion molecules"/>
    <property type="evidence" value="ECO:0007669"/>
    <property type="project" value="TreeGrafter"/>
</dbReference>
<protein>
    <recommendedName>
        <fullName evidence="15">Nectin cell adhesion molecule 3</fullName>
    </recommendedName>
</protein>
<feature type="domain" description="Ig-like" evidence="17">
    <location>
        <begin position="152"/>
        <end position="237"/>
    </location>
</feature>
<dbReference type="InterPro" id="IPR036179">
    <property type="entry name" value="Ig-like_dom_sf"/>
</dbReference>
<dbReference type="InterPro" id="IPR051427">
    <property type="entry name" value="Nectin/Nectin-like"/>
</dbReference>
<keyword evidence="11 16" id="KW-0472">Membrane</keyword>
<dbReference type="AlphaFoldDB" id="A0A3B3RQQ7"/>
<evidence type="ECO:0000313" key="19">
    <source>
        <dbReference type="Proteomes" id="UP000261540"/>
    </source>
</evidence>
<evidence type="ECO:0000256" key="16">
    <source>
        <dbReference type="SAM" id="Phobius"/>
    </source>
</evidence>
<keyword evidence="19" id="KW-1185">Reference proteome</keyword>
<organism evidence="18 19">
    <name type="scientific">Paramormyrops kingsleyae</name>
    <dbReference type="NCBI Taxonomy" id="1676925"/>
    <lineage>
        <taxon>Eukaryota</taxon>
        <taxon>Metazoa</taxon>
        <taxon>Chordata</taxon>
        <taxon>Craniata</taxon>
        <taxon>Vertebrata</taxon>
        <taxon>Euteleostomi</taxon>
        <taxon>Actinopterygii</taxon>
        <taxon>Neopterygii</taxon>
        <taxon>Teleostei</taxon>
        <taxon>Osteoglossocephala</taxon>
        <taxon>Osteoglossomorpha</taxon>
        <taxon>Osteoglossiformes</taxon>
        <taxon>Mormyridae</taxon>
        <taxon>Paramormyrops</taxon>
    </lineage>
</organism>
<keyword evidence="6" id="KW-0732">Signal</keyword>
<keyword evidence="9" id="KW-0965">Cell junction</keyword>
<feature type="transmembrane region" description="Helical" evidence="16">
    <location>
        <begin position="250"/>
        <end position="273"/>
    </location>
</feature>
<comment type="subcellular location">
    <subcellularLocation>
        <location evidence="2">Cell junction</location>
        <location evidence="2">Adherens junction</location>
    </subcellularLocation>
    <subcellularLocation>
        <location evidence="1">Cell membrane</location>
        <topology evidence="1">Single-pass membrane protein</topology>
    </subcellularLocation>
</comment>
<dbReference type="PANTHER" id="PTHR23277">
    <property type="entry name" value="NECTIN-RELATED"/>
    <property type="match status" value="1"/>
</dbReference>
<evidence type="ECO:0000256" key="1">
    <source>
        <dbReference type="ARBA" id="ARBA00004162"/>
    </source>
</evidence>
<keyword evidence="4" id="KW-1003">Cell membrane</keyword>
<dbReference type="PROSITE" id="PS50835">
    <property type="entry name" value="IG_LIKE"/>
    <property type="match status" value="2"/>
</dbReference>
<dbReference type="InterPro" id="IPR007110">
    <property type="entry name" value="Ig-like_dom"/>
</dbReference>
<dbReference type="Ensembl" id="ENSPKIT00000001468.1">
    <property type="protein sequence ID" value="ENSPKIP00000020844.1"/>
    <property type="gene ID" value="ENSPKIG00000005474.1"/>
</dbReference>
<evidence type="ECO:0000256" key="13">
    <source>
        <dbReference type="ARBA" id="ARBA00023180"/>
    </source>
</evidence>
<reference evidence="18" key="1">
    <citation type="submission" date="2025-08" db="UniProtKB">
        <authorList>
            <consortium name="Ensembl"/>
        </authorList>
    </citation>
    <scope>IDENTIFICATION</scope>
</reference>
<dbReference type="Gene3D" id="2.60.40.10">
    <property type="entry name" value="Immunoglobulins"/>
    <property type="match status" value="2"/>
</dbReference>
<evidence type="ECO:0000256" key="8">
    <source>
        <dbReference type="ARBA" id="ARBA00022889"/>
    </source>
</evidence>
<keyword evidence="12" id="KW-1015">Disulfide bond</keyword>
<evidence type="ECO:0000256" key="4">
    <source>
        <dbReference type="ARBA" id="ARBA00022475"/>
    </source>
</evidence>
<evidence type="ECO:0000259" key="17">
    <source>
        <dbReference type="PROSITE" id="PS50835"/>
    </source>
</evidence>
<evidence type="ECO:0000256" key="2">
    <source>
        <dbReference type="ARBA" id="ARBA00004536"/>
    </source>
</evidence>
<dbReference type="STRING" id="1676925.ENSPKIP00000020844"/>
<evidence type="ECO:0000256" key="3">
    <source>
        <dbReference type="ARBA" id="ARBA00007810"/>
    </source>
</evidence>
<dbReference type="PANTHER" id="PTHR23277:SF106">
    <property type="entry name" value="NECTIN-1 ISOFORM X1-RELATED"/>
    <property type="match status" value="1"/>
</dbReference>
<evidence type="ECO:0000256" key="15">
    <source>
        <dbReference type="ARBA" id="ARBA00082570"/>
    </source>
</evidence>
<evidence type="ECO:0000256" key="5">
    <source>
        <dbReference type="ARBA" id="ARBA00022692"/>
    </source>
</evidence>
<dbReference type="GO" id="GO:0005886">
    <property type="term" value="C:plasma membrane"/>
    <property type="evidence" value="ECO:0007669"/>
    <property type="project" value="UniProtKB-SubCell"/>
</dbReference>
<sequence>MAALNNFGEDSHAAFVMSLNKQSSILLNKVYQPVFGLYQCLFCAVFHVLVQYLSCTVRPVVTVTPAAPLVVGGESGVLATCIAANGHPAAGVSWRTDQLDGPTEIQNNATQNPNGTTTVRSYLLVTPTRSMNGREVQCVVNHTALEHEEIVPYRISVHYAPQPGNITLNGTSSEGPVFQCDVDANPAPTRYTWSRVDSEVLGPSLRPEGGRLVFLKRDPGLNGLYACEASNQFGRVTGTLFVYTDDTRGYYGGLIATIFVLLFALSLLSFYTWKLRRSRPQQVYMSYIIVFDLLLL</sequence>
<dbReference type="GO" id="GO:0005912">
    <property type="term" value="C:adherens junction"/>
    <property type="evidence" value="ECO:0007669"/>
    <property type="project" value="UniProtKB-SubCell"/>
</dbReference>
<dbReference type="InterPro" id="IPR013783">
    <property type="entry name" value="Ig-like_fold"/>
</dbReference>
<keyword evidence="10 16" id="KW-1133">Transmembrane helix</keyword>
<keyword evidence="5 16" id="KW-0812">Transmembrane</keyword>
<dbReference type="GeneTree" id="ENSGT00940000164822"/>
<dbReference type="InterPro" id="IPR013162">
    <property type="entry name" value="CD80_C2-set"/>
</dbReference>
<evidence type="ECO:0000256" key="7">
    <source>
        <dbReference type="ARBA" id="ARBA00022737"/>
    </source>
</evidence>
<evidence type="ECO:0000313" key="18">
    <source>
        <dbReference type="Ensembl" id="ENSPKIP00000020844.1"/>
    </source>
</evidence>
<evidence type="ECO:0000256" key="10">
    <source>
        <dbReference type="ARBA" id="ARBA00022989"/>
    </source>
</evidence>
<evidence type="ECO:0000256" key="6">
    <source>
        <dbReference type="ARBA" id="ARBA00022729"/>
    </source>
</evidence>
<evidence type="ECO:0000256" key="14">
    <source>
        <dbReference type="ARBA" id="ARBA00023319"/>
    </source>
</evidence>
<reference evidence="18" key="2">
    <citation type="submission" date="2025-09" db="UniProtKB">
        <authorList>
            <consortium name="Ensembl"/>
        </authorList>
    </citation>
    <scope>IDENTIFICATION</scope>
</reference>
<accession>A0A3B3RQQ7</accession>
<comment type="similarity">
    <text evidence="3">Belongs to the nectin family.</text>
</comment>
<name>A0A3B3RQQ7_9TELE</name>